<evidence type="ECO:0000313" key="4">
    <source>
        <dbReference type="Proteomes" id="UP000221165"/>
    </source>
</evidence>
<dbReference type="GeneID" id="94424683"/>
<evidence type="ECO:0000256" key="2">
    <source>
        <dbReference type="SAM" id="MobiDB-lite"/>
    </source>
</evidence>
<gene>
    <name evidence="3" type="ORF">CSUI_001266</name>
</gene>
<reference evidence="3 4" key="1">
    <citation type="journal article" date="2017" name="Int. J. Parasitol.">
        <title>The genome of the protozoan parasite Cystoisospora suis and a reverse vaccinology approach to identify vaccine candidates.</title>
        <authorList>
            <person name="Palmieri N."/>
            <person name="Shrestha A."/>
            <person name="Ruttkowski B."/>
            <person name="Beck T."/>
            <person name="Vogl C."/>
            <person name="Tomley F."/>
            <person name="Blake D.P."/>
            <person name="Joachim A."/>
        </authorList>
    </citation>
    <scope>NUCLEOTIDE SEQUENCE [LARGE SCALE GENOMIC DNA]</scope>
    <source>
        <strain evidence="3 4">Wien I</strain>
    </source>
</reference>
<dbReference type="AlphaFoldDB" id="A0A2C6LCW5"/>
<accession>A0A2C6LCW5</accession>
<proteinExistence type="predicted"/>
<feature type="coiled-coil region" evidence="1">
    <location>
        <begin position="129"/>
        <end position="234"/>
    </location>
</feature>
<feature type="coiled-coil region" evidence="1">
    <location>
        <begin position="24"/>
        <end position="87"/>
    </location>
</feature>
<name>A0A2C6LCW5_9APIC</name>
<feature type="coiled-coil region" evidence="1">
    <location>
        <begin position="426"/>
        <end position="529"/>
    </location>
</feature>
<feature type="coiled-coil region" evidence="1">
    <location>
        <begin position="281"/>
        <end position="336"/>
    </location>
</feature>
<dbReference type="VEuPathDB" id="ToxoDB:CSUI_001266"/>
<keyword evidence="4" id="KW-1185">Reference proteome</keyword>
<dbReference type="Proteomes" id="UP000221165">
    <property type="component" value="Unassembled WGS sequence"/>
</dbReference>
<protein>
    <submittedName>
        <fullName evidence="3">Myosin heavy chain</fullName>
    </submittedName>
</protein>
<evidence type="ECO:0000256" key="1">
    <source>
        <dbReference type="SAM" id="Coils"/>
    </source>
</evidence>
<dbReference type="OrthoDB" id="331622at2759"/>
<feature type="region of interest" description="Disordered" evidence="2">
    <location>
        <begin position="1063"/>
        <end position="1093"/>
    </location>
</feature>
<organism evidence="3 4">
    <name type="scientific">Cystoisospora suis</name>
    <dbReference type="NCBI Taxonomy" id="483139"/>
    <lineage>
        <taxon>Eukaryota</taxon>
        <taxon>Sar</taxon>
        <taxon>Alveolata</taxon>
        <taxon>Apicomplexa</taxon>
        <taxon>Conoidasida</taxon>
        <taxon>Coccidia</taxon>
        <taxon>Eucoccidiorida</taxon>
        <taxon>Eimeriorina</taxon>
        <taxon>Sarcocystidae</taxon>
        <taxon>Cystoisospora</taxon>
    </lineage>
</organism>
<feature type="region of interest" description="Disordered" evidence="2">
    <location>
        <begin position="1112"/>
        <end position="1132"/>
    </location>
</feature>
<keyword evidence="1" id="KW-0175">Coiled coil</keyword>
<evidence type="ECO:0000313" key="3">
    <source>
        <dbReference type="EMBL" id="PHJ24885.1"/>
    </source>
</evidence>
<feature type="coiled-coil region" evidence="1">
    <location>
        <begin position="563"/>
        <end position="677"/>
    </location>
</feature>
<comment type="caution">
    <text evidence="3">The sequence shown here is derived from an EMBL/GenBank/DDBJ whole genome shotgun (WGS) entry which is preliminary data.</text>
</comment>
<dbReference type="EMBL" id="MIGC01000500">
    <property type="protein sequence ID" value="PHJ24885.1"/>
    <property type="molecule type" value="Genomic_DNA"/>
</dbReference>
<dbReference type="RefSeq" id="XP_067926557.1">
    <property type="nucleotide sequence ID" value="XM_068061472.1"/>
</dbReference>
<feature type="coiled-coil region" evidence="1">
    <location>
        <begin position="739"/>
        <end position="1041"/>
    </location>
</feature>
<sequence length="1132" mass="131502">MKDIIEDALLRYKEREINGYIRRVACLEASEEALRRELEQKDVQLNKQIEQIMGSNNVGLRAVLHELRELQATCAEQAAQIAGLTKDCSDYKKRCGSEVPYEQALEDSSMCKQDLLKVSQKEASLEAHASELKCQLTDTQTCLEEVERRKIAIQVRSQELQQRLERYIDDEAKKHQELVQMMDRRMRMATIRINQYREQRQKLVCELRLARKRNEQLDEHLQERTREIEELRCQAGVKDCELQQVRSAAEQEKAHMDVHLRQAAQEARCSQAECELRTTELQQMKKDIGMLETQVEKQAQESDNLRADLELKEAELAQLRKTAEHQTEQLEVLVHQRTKDLDAARSAGEMKDSEIMHLRKMLEQQRNQSDQQTGRLKQDLETARYNAEVNEKEVLHLKKLLEQQKRDHDAELQHRDHELEVKNQDLHRARDIIEKKQHLLDASQEESEEKDRMIEDLRASLGQLKRRIEEIASDHRMKIDRMQEDFQRQLKTKLREMEEQKELEFARKLEEVSEDIRREHAKASDAQRRKWTAEAQRMQAMILTLTNQNRGLVKQCKLLATKLEESTRSIEKLKDSLQNVKCKLLDCTEKAREAAVLRQRTMVLERTISTQKVQAQSLTAEANALREDRDRLETEIAILEQKTKTLLGNCETLEKRNQELEKDLLMQNQQIRERTNDIGFLREEIAARTEEAGVYKDNLKAIWTCVVQQLPIQEGAQADVCVSRRMTAETVRRVQGLLADGIEELCGQASLRIEQLERRQLEERLCSYEQEAVAQRQTRSFLEESIRAKEREVADLDLALTVANEKLLGRDQQLCMNSAAKAEIEATLHATEQRLQDVTKELKDVVKEKESLSKRLSACEHEFAALSRAESETALKLTARDRELASVCNMKDELEDRVADSERKIAELCTENSRLEVQLATCQEALKDEKKKNEELYLEAEQLEKKCFNTKKECQVLLDANKANSENFLRQSARSFETELQELELKHQAELQNRDADHRNEMRLRTEQLTAEAAQKEARLMAEMEDLRREYQAELQFLRDILSSTCFEDRHCPRDIPAAGRRLDASCQKSSHHRPATALSPDVRSPVQRSTSVDSAGFFRSDLLTSLSPRFSREGRSVKLRPCSSRCEASPE</sequence>